<sequence length="379" mass="41019">MENFVRIADYHAYINILKANVSKLSSAEDLDSMYKSVSDMGIEIPADSRKTIEMFLTEILGDTISQGPHRQHDNAFLNEMIVVLSTLAETIGHINAKVSEEQMNERRERETTRAIEDKLAGFTTMPKGAKSISQELLEATDNIKTVAEAVAVAVGDRFATITPAVLPPPVISEDTIKTAVGNTTRINEEKLDAIIQTLEANKGENERIMTQMKDELEQRLTLQQEPHPAEAIGAVRGQQQQPSSLPPPPPGGGRQQSPPRDGGGGAGGGRPSDGGGGAGGSRPCNDCVENVFRDTMGKVRVGMGSLTQKVKEALRVLSSSCGPMENAKVNEVKRLIREFSDEYKRIEPTVQVQRFNDTVVGKCGADALEGTSTRSLPPK</sequence>
<reference evidence="2" key="1">
    <citation type="submission" date="2023-10" db="EMBL/GenBank/DDBJ databases">
        <title>Genome assemblies of two species of porcelain crab, Petrolisthes cinctipes and Petrolisthes manimaculis (Anomura: Porcellanidae).</title>
        <authorList>
            <person name="Angst P."/>
        </authorList>
    </citation>
    <scope>NUCLEOTIDE SEQUENCE</scope>
    <source>
        <strain evidence="2">PB745_01</strain>
        <tissue evidence="2">Gill</tissue>
    </source>
</reference>
<evidence type="ECO:0000256" key="1">
    <source>
        <dbReference type="SAM" id="MobiDB-lite"/>
    </source>
</evidence>
<dbReference type="AlphaFoldDB" id="A0AAE1KIT7"/>
<dbReference type="EMBL" id="JAWQEG010002105">
    <property type="protein sequence ID" value="KAK3874389.1"/>
    <property type="molecule type" value="Genomic_DNA"/>
</dbReference>
<accession>A0AAE1KIT7</accession>
<evidence type="ECO:0000313" key="3">
    <source>
        <dbReference type="Proteomes" id="UP001286313"/>
    </source>
</evidence>
<evidence type="ECO:0000313" key="2">
    <source>
        <dbReference type="EMBL" id="KAK3874389.1"/>
    </source>
</evidence>
<comment type="caution">
    <text evidence="2">The sequence shown here is derived from an EMBL/GenBank/DDBJ whole genome shotgun (WGS) entry which is preliminary data.</text>
</comment>
<keyword evidence="3" id="KW-1185">Reference proteome</keyword>
<dbReference type="Proteomes" id="UP001286313">
    <property type="component" value="Unassembled WGS sequence"/>
</dbReference>
<organism evidence="2 3">
    <name type="scientific">Petrolisthes cinctipes</name>
    <name type="common">Flat porcelain crab</name>
    <dbReference type="NCBI Taxonomy" id="88211"/>
    <lineage>
        <taxon>Eukaryota</taxon>
        <taxon>Metazoa</taxon>
        <taxon>Ecdysozoa</taxon>
        <taxon>Arthropoda</taxon>
        <taxon>Crustacea</taxon>
        <taxon>Multicrustacea</taxon>
        <taxon>Malacostraca</taxon>
        <taxon>Eumalacostraca</taxon>
        <taxon>Eucarida</taxon>
        <taxon>Decapoda</taxon>
        <taxon>Pleocyemata</taxon>
        <taxon>Anomura</taxon>
        <taxon>Galatheoidea</taxon>
        <taxon>Porcellanidae</taxon>
        <taxon>Petrolisthes</taxon>
    </lineage>
</organism>
<feature type="region of interest" description="Disordered" evidence="1">
    <location>
        <begin position="234"/>
        <end position="282"/>
    </location>
</feature>
<gene>
    <name evidence="2" type="ORF">Pcinc_020684</name>
</gene>
<proteinExistence type="predicted"/>
<protein>
    <submittedName>
        <fullName evidence="2">Uncharacterized protein</fullName>
    </submittedName>
</protein>
<feature type="compositionally biased region" description="Gly residues" evidence="1">
    <location>
        <begin position="261"/>
        <end position="280"/>
    </location>
</feature>
<name>A0AAE1KIT7_PETCI</name>